<dbReference type="GeneID" id="69966783"/>
<dbReference type="AlphaFoldDB" id="A0A2N4UWC0"/>
<dbReference type="EMBL" id="NPIB01000002">
    <property type="protein sequence ID" value="PLC59309.1"/>
    <property type="molecule type" value="Genomic_DNA"/>
</dbReference>
<evidence type="ECO:0000313" key="1">
    <source>
        <dbReference type="EMBL" id="PLC59309.1"/>
    </source>
</evidence>
<sequence length="183" mass="21106">MNAAKAGFPMQPIYLDDVLRFKENEIVVWWVDNGNINMNKIVAEFFNSNPNDLQQFAQLIGYSVDGYFELGYVSNNTIKNIEGIIERDEYGMQNFKSPWQPLIMDDNGVVHFKSNEILDYFLIQNSTTLMDIMQKKDDFSSEDFEQLYMLIGYSVDGFVGQPKVTDEAIKKVDILVANQFPLK</sequence>
<name>A0A2N4UWC0_9GAMM</name>
<protein>
    <submittedName>
        <fullName evidence="1">Uncharacterized protein</fullName>
    </submittedName>
</protein>
<evidence type="ECO:0000313" key="2">
    <source>
        <dbReference type="Proteomes" id="UP000234420"/>
    </source>
</evidence>
<keyword evidence="2" id="KW-1185">Reference proteome</keyword>
<reference evidence="1 2" key="1">
    <citation type="journal article" date="2018" name="Syst. Appl. Microbiol.">
        <title>Photobacterium carnosum sp. nov., isolated from spoiled modified atmosphere packaged poultry meat.</title>
        <authorList>
            <person name="Hilgarth M."/>
            <person name="Fuertes S."/>
            <person name="Ehrmann M."/>
            <person name="Vogel R.F."/>
        </authorList>
    </citation>
    <scope>NUCLEOTIDE SEQUENCE [LARGE SCALE GENOMIC DNA]</scope>
    <source>
        <strain evidence="1 2">TMW 2.2021</strain>
    </source>
</reference>
<dbReference type="Proteomes" id="UP000234420">
    <property type="component" value="Unassembled WGS sequence"/>
</dbReference>
<gene>
    <name evidence="1" type="ORF">CIK00_03305</name>
</gene>
<comment type="caution">
    <text evidence="1">The sequence shown here is derived from an EMBL/GenBank/DDBJ whole genome shotgun (WGS) entry which is preliminary data.</text>
</comment>
<organism evidence="1 2">
    <name type="scientific">Photobacterium carnosum</name>
    <dbReference type="NCBI Taxonomy" id="2023717"/>
    <lineage>
        <taxon>Bacteria</taxon>
        <taxon>Pseudomonadati</taxon>
        <taxon>Pseudomonadota</taxon>
        <taxon>Gammaproteobacteria</taxon>
        <taxon>Vibrionales</taxon>
        <taxon>Vibrionaceae</taxon>
        <taxon>Photobacterium</taxon>
    </lineage>
</organism>
<dbReference type="RefSeq" id="WP_101767511.1">
    <property type="nucleotide sequence ID" value="NZ_BPPU01000003.1"/>
</dbReference>
<accession>A0A2N4UWC0</accession>
<proteinExistence type="predicted"/>